<organism evidence="1 2">
    <name type="scientific">Dactylococcopsis salina (strain PCC 8305)</name>
    <name type="common">Myxobactron salinum</name>
    <dbReference type="NCBI Taxonomy" id="13035"/>
    <lineage>
        <taxon>Bacteria</taxon>
        <taxon>Bacillati</taxon>
        <taxon>Cyanobacteriota</taxon>
        <taxon>Cyanophyceae</taxon>
        <taxon>Nodosilineales</taxon>
        <taxon>Cymatolegaceae</taxon>
        <taxon>Dactylococcopsis</taxon>
    </lineage>
</organism>
<dbReference type="EMBL" id="CP003944">
    <property type="protein sequence ID" value="AFZ50861.1"/>
    <property type="molecule type" value="Genomic_DNA"/>
</dbReference>
<dbReference type="AlphaFoldDB" id="K9YVB3"/>
<evidence type="ECO:0008006" key="3">
    <source>
        <dbReference type="Google" id="ProtNLM"/>
    </source>
</evidence>
<dbReference type="KEGG" id="dsl:Dacsa_2244"/>
<dbReference type="RefSeq" id="WP_015229854.1">
    <property type="nucleotide sequence ID" value="NC_019780.1"/>
</dbReference>
<sequence length="111" mass="12952">MNQAYSQLRKQTFLEKNDFDFELIELVKDYPSHQFLVNRSGQLIYLYLTQYVKKLSEFYFRKNLSELMILDWGCGKGQVTFLLKKLGANLISLKTAFSIPTPIFLKAVTNS</sequence>
<dbReference type="STRING" id="13035.Dacsa_2244"/>
<accession>K9YVB3</accession>
<gene>
    <name evidence="1" type="ORF">Dacsa_2244</name>
</gene>
<name>K9YVB3_DACS8</name>
<dbReference type="HOGENOM" id="CLU_2154206_0_0_3"/>
<dbReference type="SUPFAM" id="SSF53335">
    <property type="entry name" value="S-adenosyl-L-methionine-dependent methyltransferases"/>
    <property type="match status" value="1"/>
</dbReference>
<keyword evidence="2" id="KW-1185">Reference proteome</keyword>
<protein>
    <recommendedName>
        <fullName evidence="3">Methyltransferase family protein</fullName>
    </recommendedName>
</protein>
<reference evidence="1" key="1">
    <citation type="submission" date="2012-04" db="EMBL/GenBank/DDBJ databases">
        <title>Finished genome of Dactylococcopsis salina PCC 8305.</title>
        <authorList>
            <consortium name="US DOE Joint Genome Institute"/>
            <person name="Gugger M."/>
            <person name="Coursin T."/>
            <person name="Rippka R."/>
            <person name="Tandeau De Marsac N."/>
            <person name="Huntemann M."/>
            <person name="Wei C.-L."/>
            <person name="Han J."/>
            <person name="Detter J.C."/>
            <person name="Han C."/>
            <person name="Tapia R."/>
            <person name="Daligault H."/>
            <person name="Chen A."/>
            <person name="Krypides N."/>
            <person name="Mavromatis K."/>
            <person name="Markowitz V."/>
            <person name="Szeto E."/>
            <person name="Ivanova N."/>
            <person name="Ovchinnikova G."/>
            <person name="Pagani I."/>
            <person name="Pati A."/>
            <person name="Goodwin L."/>
            <person name="Peters L."/>
            <person name="Pitluck S."/>
            <person name="Woyke T."/>
            <person name="Kerfeld C."/>
        </authorList>
    </citation>
    <scope>NUCLEOTIDE SEQUENCE [LARGE SCALE GENOMIC DNA]</scope>
    <source>
        <strain evidence="1">PCC 8305</strain>
    </source>
</reference>
<evidence type="ECO:0000313" key="2">
    <source>
        <dbReference type="Proteomes" id="UP000010482"/>
    </source>
</evidence>
<proteinExistence type="predicted"/>
<dbReference type="OrthoDB" id="9790457at2"/>
<dbReference type="Proteomes" id="UP000010482">
    <property type="component" value="Chromosome"/>
</dbReference>
<dbReference type="eggNOG" id="COG2227">
    <property type="taxonomic scope" value="Bacteria"/>
</dbReference>
<dbReference type="InterPro" id="IPR029063">
    <property type="entry name" value="SAM-dependent_MTases_sf"/>
</dbReference>
<evidence type="ECO:0000313" key="1">
    <source>
        <dbReference type="EMBL" id="AFZ50861.1"/>
    </source>
</evidence>